<evidence type="ECO:0000313" key="3">
    <source>
        <dbReference type="Proteomes" id="UP000507163"/>
    </source>
</evidence>
<gene>
    <name evidence="2" type="ORF">PCHAJ_000478600</name>
</gene>
<dbReference type="AlphaFoldDB" id="A0A1C6YU53"/>
<dbReference type="Proteomes" id="UP000507163">
    <property type="component" value="Chromosome 14"/>
</dbReference>
<keyword evidence="1" id="KW-0812">Transmembrane</keyword>
<reference evidence="2 3" key="1">
    <citation type="submission" date="2016-08" db="EMBL/GenBank/DDBJ databases">
        <authorList>
            <consortium name="Pathogen Informatics"/>
        </authorList>
    </citation>
    <scope>NUCLEOTIDE SEQUENCE [LARGE SCALE GENOMIC DNA]</scope>
    <source>
        <strain evidence="2 3">AJ</strain>
    </source>
</reference>
<dbReference type="SUPFAM" id="SSF50475">
    <property type="entry name" value="FMN-binding split barrel"/>
    <property type="match status" value="1"/>
</dbReference>
<name>A0A1C6YU53_PLACU</name>
<dbReference type="InterPro" id="IPR012349">
    <property type="entry name" value="Split_barrel_FMN-bd"/>
</dbReference>
<keyword evidence="1" id="KW-0472">Membrane</keyword>
<organism evidence="2 3">
    <name type="scientific">Plasmodium chabaudi chabaudi</name>
    <dbReference type="NCBI Taxonomy" id="31271"/>
    <lineage>
        <taxon>Eukaryota</taxon>
        <taxon>Sar</taxon>
        <taxon>Alveolata</taxon>
        <taxon>Apicomplexa</taxon>
        <taxon>Aconoidasida</taxon>
        <taxon>Haemosporida</taxon>
        <taxon>Plasmodiidae</taxon>
        <taxon>Plasmodium</taxon>
        <taxon>Plasmodium (Vinckeia)</taxon>
    </lineage>
</organism>
<evidence type="ECO:0008006" key="4">
    <source>
        <dbReference type="Google" id="ProtNLM"/>
    </source>
</evidence>
<sequence length="373" mass="43560">MNSIYKKLICISRHRIKNNFFLISYGNIKANEFKIQKRDFFFLKNDKNDIIKNEIEEILKQEDYSVLEKHKKVAPSSQNIVENNYGNNNNKSRGKIKRLFIFIAFQSIPIIGLMYLFKYIEEVKLAELNYSFETSDDIINETIKLIEVNPKCYCLYSNNNEINTFFIDPLYPENAEINYEQGINNKERNTVTLMTSDKKESEEKPLTKGRFQDKEITEVSKSTQHEIEENKGTIESLIQSLNTPTIQKAMGVKSSTELPLNYLYFCISKNSDIHNFLKNKNNNISILYSDDKKNVYATLTGNGTIIENENIKNIVWTNKWAYLIPDDYKDNYILIKFTPSLISIKTIGLKNTHWKSNIVKRGLVDDKISWIKV</sequence>
<feature type="transmembrane region" description="Helical" evidence="1">
    <location>
        <begin position="99"/>
        <end position="117"/>
    </location>
</feature>
<dbReference type="Gene3D" id="2.30.110.10">
    <property type="entry name" value="Electron Transport, Fmn-binding Protein, Chain A"/>
    <property type="match status" value="1"/>
</dbReference>
<protein>
    <recommendedName>
        <fullName evidence="4">General stress protein FMN-binding split barrel domain-containing protein</fullName>
    </recommendedName>
</protein>
<keyword evidence="1" id="KW-1133">Transmembrane helix</keyword>
<accession>A0A1C6YU53</accession>
<proteinExistence type="predicted"/>
<evidence type="ECO:0000313" key="2">
    <source>
        <dbReference type="EMBL" id="SCM26932.1"/>
    </source>
</evidence>
<dbReference type="EMBL" id="LT608180">
    <property type="protein sequence ID" value="SCM26932.1"/>
    <property type="molecule type" value="Genomic_DNA"/>
</dbReference>
<evidence type="ECO:0000256" key="1">
    <source>
        <dbReference type="SAM" id="Phobius"/>
    </source>
</evidence>